<organism evidence="1 2">
    <name type="scientific">Spirosoma aureum</name>
    <dbReference type="NCBI Taxonomy" id="2692134"/>
    <lineage>
        <taxon>Bacteria</taxon>
        <taxon>Pseudomonadati</taxon>
        <taxon>Bacteroidota</taxon>
        <taxon>Cytophagia</taxon>
        <taxon>Cytophagales</taxon>
        <taxon>Cytophagaceae</taxon>
        <taxon>Spirosoma</taxon>
    </lineage>
</organism>
<name>A0A6G9AW68_9BACT</name>
<keyword evidence="2" id="KW-1185">Reference proteome</keyword>
<reference evidence="1 2" key="1">
    <citation type="submission" date="2020-03" db="EMBL/GenBank/DDBJ databases">
        <authorList>
            <person name="Kim M.K."/>
        </authorList>
    </citation>
    <scope>NUCLEOTIDE SEQUENCE [LARGE SCALE GENOMIC DNA]</scope>
    <source>
        <strain evidence="1 2">BT328</strain>
    </source>
</reference>
<sequence length="179" mass="20389">MISTSFTFCTQTSENNSPEITNANQIKPLYTNRVIRFFSNQTWQDTLSIDVNGESIITGEVFLNITNYKGEPIYKTVFPARKLLNHEGLIIPDRDELEIKKRIDNFFSPTFFNQVSIMNNDSLSIPDSSMAIWKTIQSDPTAIYFSYSVNNDTVNRIAYSKILQKTIAISGRKIKTNGP</sequence>
<dbReference type="RefSeq" id="WP_167216869.1">
    <property type="nucleotide sequence ID" value="NZ_CP050063.1"/>
</dbReference>
<dbReference type="EMBL" id="CP050063">
    <property type="protein sequence ID" value="QIP16717.1"/>
    <property type="molecule type" value="Genomic_DNA"/>
</dbReference>
<dbReference type="KEGG" id="spib:G8759_30775"/>
<gene>
    <name evidence="1" type="ORF">G8759_30775</name>
</gene>
<accession>A0A6G9AW68</accession>
<proteinExistence type="predicted"/>
<evidence type="ECO:0000313" key="1">
    <source>
        <dbReference type="EMBL" id="QIP16717.1"/>
    </source>
</evidence>
<dbReference type="Proteomes" id="UP000501802">
    <property type="component" value="Chromosome"/>
</dbReference>
<dbReference type="AlphaFoldDB" id="A0A6G9AW68"/>
<protein>
    <submittedName>
        <fullName evidence="1">Uncharacterized protein</fullName>
    </submittedName>
</protein>
<evidence type="ECO:0000313" key="2">
    <source>
        <dbReference type="Proteomes" id="UP000501802"/>
    </source>
</evidence>